<feature type="compositionally biased region" description="Basic and acidic residues" evidence="1">
    <location>
        <begin position="290"/>
        <end position="312"/>
    </location>
</feature>
<organism evidence="2 3">
    <name type="scientific">Cymbomonas tetramitiformis</name>
    <dbReference type="NCBI Taxonomy" id="36881"/>
    <lineage>
        <taxon>Eukaryota</taxon>
        <taxon>Viridiplantae</taxon>
        <taxon>Chlorophyta</taxon>
        <taxon>Pyramimonadophyceae</taxon>
        <taxon>Pyramimonadales</taxon>
        <taxon>Pyramimonadaceae</taxon>
        <taxon>Cymbomonas</taxon>
    </lineage>
</organism>
<name>A0AAE0FXN1_9CHLO</name>
<feature type="compositionally biased region" description="Low complexity" evidence="1">
    <location>
        <begin position="417"/>
        <end position="430"/>
    </location>
</feature>
<sequence>MATQAGMPQSRPMAGVAEGGGLGNPGMTHGGLGGADDPMKVHGMVRQLRAASLAQTAAEEKLEKVAARNTELEAVHDESEALKMVWPVAFQLMRLAEAYTRLEGAQQEGGGKAERHKGPVPDLVRGATKRCFRAAAALGPDAGVTLGAAKPSNGSQADARQALLQGVKQAVSAVRGGHAGEDTAEERGRKAAEALFARAKEAEQGGHDRSGHDRSGHDRSNRSHSSRDRSRSHRVREDRKSSERNGNARGEGRDERRRHRSADRAERSQASEQARAQSAVPEEDPSYELDALHEKYEAMKRVLQDVHRERKQGGTAGGKAGEGGAGGNPRVSFTDAASALHDDPHSEAPSAWAAPNDHQASARLRPAIQSGTSAARQEAPARKKISFRNEIGTAFGASPLTRHSEALDDQAMDGDADMSLKAAAAAGSKAGVDEDPSAAPDSIDVRLQRLKQRREELAKQNSRVGTS</sequence>
<feature type="region of interest" description="Disordered" evidence="1">
    <location>
        <begin position="200"/>
        <end position="467"/>
    </location>
</feature>
<gene>
    <name evidence="2" type="ORF">CYMTET_23816</name>
</gene>
<feature type="compositionally biased region" description="Basic and acidic residues" evidence="1">
    <location>
        <begin position="443"/>
        <end position="458"/>
    </location>
</feature>
<evidence type="ECO:0000313" key="3">
    <source>
        <dbReference type="Proteomes" id="UP001190700"/>
    </source>
</evidence>
<evidence type="ECO:0000313" key="2">
    <source>
        <dbReference type="EMBL" id="KAK3267642.1"/>
    </source>
</evidence>
<comment type="caution">
    <text evidence="2">The sequence shown here is derived from an EMBL/GenBank/DDBJ whole genome shotgun (WGS) entry which is preliminary data.</text>
</comment>
<dbReference type="EMBL" id="LGRX02012285">
    <property type="protein sequence ID" value="KAK3267642.1"/>
    <property type="molecule type" value="Genomic_DNA"/>
</dbReference>
<dbReference type="Proteomes" id="UP001190700">
    <property type="component" value="Unassembled WGS sequence"/>
</dbReference>
<feature type="compositionally biased region" description="Gly residues" evidence="1">
    <location>
        <begin position="314"/>
        <end position="327"/>
    </location>
</feature>
<feature type="compositionally biased region" description="Gly residues" evidence="1">
    <location>
        <begin position="17"/>
        <end position="34"/>
    </location>
</feature>
<feature type="compositionally biased region" description="Low complexity" evidence="1">
    <location>
        <begin position="270"/>
        <end position="279"/>
    </location>
</feature>
<dbReference type="AlphaFoldDB" id="A0AAE0FXN1"/>
<evidence type="ECO:0000256" key="1">
    <source>
        <dbReference type="SAM" id="MobiDB-lite"/>
    </source>
</evidence>
<feature type="compositionally biased region" description="Basic and acidic residues" evidence="1">
    <location>
        <begin position="200"/>
        <end position="243"/>
    </location>
</feature>
<reference evidence="2 3" key="1">
    <citation type="journal article" date="2015" name="Genome Biol. Evol.">
        <title>Comparative Genomics of a Bacterivorous Green Alga Reveals Evolutionary Causalities and Consequences of Phago-Mixotrophic Mode of Nutrition.</title>
        <authorList>
            <person name="Burns J.A."/>
            <person name="Paasch A."/>
            <person name="Narechania A."/>
            <person name="Kim E."/>
        </authorList>
    </citation>
    <scope>NUCLEOTIDE SEQUENCE [LARGE SCALE GENOMIC DNA]</scope>
    <source>
        <strain evidence="2 3">PLY_AMNH</strain>
    </source>
</reference>
<feature type="region of interest" description="Disordered" evidence="1">
    <location>
        <begin position="1"/>
        <end position="35"/>
    </location>
</feature>
<accession>A0AAE0FXN1</accession>
<feature type="compositionally biased region" description="Acidic residues" evidence="1">
    <location>
        <begin position="407"/>
        <end position="416"/>
    </location>
</feature>
<keyword evidence="3" id="KW-1185">Reference proteome</keyword>
<protein>
    <submittedName>
        <fullName evidence="2">Uncharacterized protein</fullName>
    </submittedName>
</protein>
<proteinExistence type="predicted"/>